<dbReference type="InterPro" id="IPR011330">
    <property type="entry name" value="Glyco_hydro/deAcase_b/a-brl"/>
</dbReference>
<gene>
    <name evidence="6" type="ORF">G7057_11685</name>
</gene>
<proteinExistence type="predicted"/>
<dbReference type="PROSITE" id="PS51782">
    <property type="entry name" value="LYSM"/>
    <property type="match status" value="3"/>
</dbReference>
<dbReference type="SUPFAM" id="SSF54106">
    <property type="entry name" value="LysM domain"/>
    <property type="match status" value="3"/>
</dbReference>
<dbReference type="GO" id="GO:0016810">
    <property type="term" value="F:hydrolase activity, acting on carbon-nitrogen (but not peptide) bonds"/>
    <property type="evidence" value="ECO:0007669"/>
    <property type="project" value="InterPro"/>
</dbReference>
<evidence type="ECO:0000313" key="7">
    <source>
        <dbReference type="Proteomes" id="UP000501451"/>
    </source>
</evidence>
<protein>
    <submittedName>
        <fullName evidence="6">LysM peptidoglycan-binding domain-containing protein</fullName>
    </submittedName>
</protein>
<evidence type="ECO:0000259" key="4">
    <source>
        <dbReference type="PROSITE" id="PS51677"/>
    </source>
</evidence>
<sequence>MMTHKKATKRRLVTLLLALTMTLLFLTPSASAATSQFISKGPSTSKIVALTFDDGSDGTNFNKILDILAKHQIKATFFLTGSGAKNHPTVVKRAVNQGHDIGNHSFNHPDFTTLTAAQMRDQLSQTEQVVLTQTGQSTKPFFRAPFGSTNSLVLQTVGNAGYTYTVHWTIDSLDWTGNSSTTITNRILDQMTPSSIILMHTGAGASGTPAALEKIIPSLKNMGYRFVTLSQLLGLESLPNTGSTTTYTVKAGDTLYAIAARYQTTIQQLVQLNNISNPNLIRVGQILAIPSNQPQTPPPATLTYTVKAGDTLYAIASRYHTTVQELVRLNAIANPNLIRVGQVLKLTASQPTTSTTTYTVKSGDTLYKIARQFGTTVQQLVTANQISNPNLIRVGQTLIIK</sequence>
<organism evidence="6 7">
    <name type="scientific">Jeotgalibaca arthritidis</name>
    <dbReference type="NCBI Taxonomy" id="1868794"/>
    <lineage>
        <taxon>Bacteria</taxon>
        <taxon>Bacillati</taxon>
        <taxon>Bacillota</taxon>
        <taxon>Bacilli</taxon>
        <taxon>Lactobacillales</taxon>
        <taxon>Carnobacteriaceae</taxon>
        <taxon>Jeotgalibaca</taxon>
    </lineage>
</organism>
<dbReference type="GO" id="GO:0016020">
    <property type="term" value="C:membrane"/>
    <property type="evidence" value="ECO:0007669"/>
    <property type="project" value="TreeGrafter"/>
</dbReference>
<dbReference type="KEGG" id="jar:G7057_11685"/>
<dbReference type="Pfam" id="PF01522">
    <property type="entry name" value="Polysacc_deac_1"/>
    <property type="match status" value="1"/>
</dbReference>
<dbReference type="InterPro" id="IPR050248">
    <property type="entry name" value="Polysacc_deacetylase_ArnD"/>
</dbReference>
<feature type="signal peptide" evidence="3">
    <location>
        <begin position="1"/>
        <end position="32"/>
    </location>
</feature>
<keyword evidence="1" id="KW-0479">Metal-binding</keyword>
<feature type="domain" description="LysM" evidence="5">
    <location>
        <begin position="356"/>
        <end position="400"/>
    </location>
</feature>
<feature type="domain" description="NodB homology" evidence="4">
    <location>
        <begin position="46"/>
        <end position="227"/>
    </location>
</feature>
<feature type="domain" description="LysM" evidence="5">
    <location>
        <begin position="245"/>
        <end position="289"/>
    </location>
</feature>
<dbReference type="InterPro" id="IPR002509">
    <property type="entry name" value="NODB_dom"/>
</dbReference>
<dbReference type="Proteomes" id="UP000501451">
    <property type="component" value="Chromosome"/>
</dbReference>
<dbReference type="InterPro" id="IPR036779">
    <property type="entry name" value="LysM_dom_sf"/>
</dbReference>
<evidence type="ECO:0000259" key="5">
    <source>
        <dbReference type="PROSITE" id="PS51782"/>
    </source>
</evidence>
<dbReference type="CDD" id="cd00118">
    <property type="entry name" value="LysM"/>
    <property type="match status" value="3"/>
</dbReference>
<evidence type="ECO:0000256" key="2">
    <source>
        <dbReference type="ARBA" id="ARBA00022801"/>
    </source>
</evidence>
<dbReference type="InterPro" id="IPR018392">
    <property type="entry name" value="LysM"/>
</dbReference>
<evidence type="ECO:0000256" key="3">
    <source>
        <dbReference type="SAM" id="SignalP"/>
    </source>
</evidence>
<dbReference type="EMBL" id="CP049740">
    <property type="protein sequence ID" value="QII83047.1"/>
    <property type="molecule type" value="Genomic_DNA"/>
</dbReference>
<feature type="chain" id="PRO_5026100446" evidence="3">
    <location>
        <begin position="33"/>
        <end position="401"/>
    </location>
</feature>
<name>A0A6G7KCT1_9LACT</name>
<dbReference type="SMART" id="SM00257">
    <property type="entry name" value="LysM"/>
    <property type="match status" value="3"/>
</dbReference>
<dbReference type="PANTHER" id="PTHR10587:SF133">
    <property type="entry name" value="CHITIN DEACETYLASE 1-RELATED"/>
    <property type="match status" value="1"/>
</dbReference>
<keyword evidence="3" id="KW-0732">Signal</keyword>
<keyword evidence="2" id="KW-0378">Hydrolase</keyword>
<dbReference type="PANTHER" id="PTHR10587">
    <property type="entry name" value="GLYCOSYL TRANSFERASE-RELATED"/>
    <property type="match status" value="1"/>
</dbReference>
<dbReference type="AlphaFoldDB" id="A0A6G7KCT1"/>
<dbReference type="Gene3D" id="3.10.350.10">
    <property type="entry name" value="LysM domain"/>
    <property type="match status" value="3"/>
</dbReference>
<accession>A0A6G7KCT1</accession>
<dbReference type="SUPFAM" id="SSF88713">
    <property type="entry name" value="Glycoside hydrolase/deacetylase"/>
    <property type="match status" value="1"/>
</dbReference>
<dbReference type="PROSITE" id="PS51677">
    <property type="entry name" value="NODB"/>
    <property type="match status" value="1"/>
</dbReference>
<keyword evidence="7" id="KW-1185">Reference proteome</keyword>
<dbReference type="CDD" id="cd10917">
    <property type="entry name" value="CE4_NodB_like_6s_7s"/>
    <property type="match status" value="1"/>
</dbReference>
<dbReference type="Gene3D" id="3.20.20.370">
    <property type="entry name" value="Glycoside hydrolase/deacetylase"/>
    <property type="match status" value="1"/>
</dbReference>
<feature type="domain" description="LysM" evidence="5">
    <location>
        <begin position="302"/>
        <end position="346"/>
    </location>
</feature>
<dbReference type="GO" id="GO:0046872">
    <property type="term" value="F:metal ion binding"/>
    <property type="evidence" value="ECO:0007669"/>
    <property type="project" value="UniProtKB-KW"/>
</dbReference>
<dbReference type="GO" id="GO:0005975">
    <property type="term" value="P:carbohydrate metabolic process"/>
    <property type="evidence" value="ECO:0007669"/>
    <property type="project" value="InterPro"/>
</dbReference>
<dbReference type="RefSeq" id="WP_166163947.1">
    <property type="nucleotide sequence ID" value="NZ_CP049740.1"/>
</dbReference>
<reference evidence="6 7" key="1">
    <citation type="journal article" date="2017" name="Int. J. Syst. Evol. Microbiol.">
        <title>Jeotgalibaca porci sp. nov. and Jeotgalibaca arthritidis sp. nov., isolated from pigs, and emended description of the genus Jeotgalibaca.</title>
        <authorList>
            <person name="Zamora L."/>
            <person name="Perez-Sancho M."/>
            <person name="Dominguez L."/>
            <person name="Fernandez-Garayzabal J.F."/>
            <person name="Vela A.I."/>
        </authorList>
    </citation>
    <scope>NUCLEOTIDE SEQUENCE [LARGE SCALE GENOMIC DNA]</scope>
    <source>
        <strain evidence="6 7">CECT 9157</strain>
    </source>
</reference>
<evidence type="ECO:0000313" key="6">
    <source>
        <dbReference type="EMBL" id="QII83047.1"/>
    </source>
</evidence>
<dbReference type="Pfam" id="PF01476">
    <property type="entry name" value="LysM"/>
    <property type="match status" value="3"/>
</dbReference>
<evidence type="ECO:0000256" key="1">
    <source>
        <dbReference type="ARBA" id="ARBA00022723"/>
    </source>
</evidence>